<dbReference type="Gene3D" id="2.30.30.700">
    <property type="entry name" value="SLA1 homology domain 1"/>
    <property type="match status" value="1"/>
</dbReference>
<evidence type="ECO:0000313" key="3">
    <source>
        <dbReference type="Proteomes" id="UP000346198"/>
    </source>
</evidence>
<evidence type="ECO:0008006" key="4">
    <source>
        <dbReference type="Google" id="ProtNLM"/>
    </source>
</evidence>
<reference evidence="2 3" key="1">
    <citation type="submission" date="2019-04" db="EMBL/GenBank/DDBJ databases">
        <authorList>
            <person name="Van Vliet M D."/>
        </authorList>
    </citation>
    <scope>NUCLEOTIDE SEQUENCE [LARGE SCALE GENOMIC DNA]</scope>
    <source>
        <strain evidence="2 3">F21</strain>
    </source>
</reference>
<evidence type="ECO:0000256" key="1">
    <source>
        <dbReference type="SAM" id="SignalP"/>
    </source>
</evidence>
<evidence type="ECO:0000313" key="2">
    <source>
        <dbReference type="EMBL" id="VGO21100.1"/>
    </source>
</evidence>
<proteinExistence type="predicted"/>
<keyword evidence="3" id="KW-1185">Reference proteome</keyword>
<keyword evidence="1" id="KW-0732">Signal</keyword>
<dbReference type="RefSeq" id="WP_136062585.1">
    <property type="nucleotide sequence ID" value="NZ_CAAHFH010000002.1"/>
</dbReference>
<name>A0A6C2ULH8_9BACT</name>
<dbReference type="EMBL" id="CAAHFH010000002">
    <property type="protein sequence ID" value="VGO21100.1"/>
    <property type="molecule type" value="Genomic_DNA"/>
</dbReference>
<feature type="signal peptide" evidence="1">
    <location>
        <begin position="1"/>
        <end position="22"/>
    </location>
</feature>
<accession>A0A6C2ULH8</accession>
<dbReference type="AlphaFoldDB" id="A0A6C2ULH8"/>
<feature type="chain" id="PRO_5025363125" description="SLA1 homology domain-containing protein" evidence="1">
    <location>
        <begin position="23"/>
        <end position="256"/>
    </location>
</feature>
<dbReference type="Proteomes" id="UP000346198">
    <property type="component" value="Unassembled WGS sequence"/>
</dbReference>
<sequence>MKTMGMILSVLAILLAGIQARAELHTFTLQDGRALEAEVTDFNGRTGLVELKRTDGKRVKVKPDLFVEADQLFIKQWAKMEGFRSPTFFKVECKKSMIEKWKDSEEGEISYSDGSVEKETISETKFERFAYEVFLENRNDVALDNLKFEYRIFYEQGTAAGSGSRRSELVVSQKVLPGELKISRLSPKAKTVLKTESIVIHEKEYIGDFNYRGGDPVKESGDLKGIWLRIHAQSLDGKKVTRNVFEPASIEGKYAW</sequence>
<protein>
    <recommendedName>
        <fullName evidence="4">SLA1 homology domain-containing protein</fullName>
    </recommendedName>
</protein>
<organism evidence="2 3">
    <name type="scientific">Pontiella sulfatireligans</name>
    <dbReference type="NCBI Taxonomy" id="2750658"/>
    <lineage>
        <taxon>Bacteria</taxon>
        <taxon>Pseudomonadati</taxon>
        <taxon>Kiritimatiellota</taxon>
        <taxon>Kiritimatiellia</taxon>
        <taxon>Kiritimatiellales</taxon>
        <taxon>Pontiellaceae</taxon>
        <taxon>Pontiella</taxon>
    </lineage>
</organism>
<gene>
    <name evidence="2" type="ORF">SCARR_03169</name>
</gene>